<reference evidence="1 2" key="1">
    <citation type="submission" date="2018-08" db="EMBL/GenBank/DDBJ databases">
        <title>Genome and evolution of the arbuscular mycorrhizal fungus Diversispora epigaea (formerly Glomus versiforme) and its bacterial endosymbionts.</title>
        <authorList>
            <person name="Sun X."/>
            <person name="Fei Z."/>
            <person name="Harrison M."/>
        </authorList>
    </citation>
    <scope>NUCLEOTIDE SEQUENCE [LARGE SCALE GENOMIC DNA]</scope>
    <source>
        <strain evidence="1 2">IT104</strain>
    </source>
</reference>
<sequence>MTTKFDTFPNSIYMIKKELGLRNDFYSFSTCSKCHKLYNKQEVKNYKENNTNSIIKYRHAEFPNLATRQNCQCQIILSEQVSTMDRFKLKFKLVYPFTRIRQQLMAFYNHLNFKNFLRYWLNRTNSNKILSDIYYS</sequence>
<evidence type="ECO:0000313" key="2">
    <source>
        <dbReference type="Proteomes" id="UP000266861"/>
    </source>
</evidence>
<accession>A0A397I0P0</accession>
<dbReference type="EMBL" id="PQFF01000273">
    <property type="protein sequence ID" value="RHZ67798.1"/>
    <property type="molecule type" value="Genomic_DNA"/>
</dbReference>
<comment type="caution">
    <text evidence="1">The sequence shown here is derived from an EMBL/GenBank/DDBJ whole genome shotgun (WGS) entry which is preliminary data.</text>
</comment>
<name>A0A397I0P0_9GLOM</name>
<keyword evidence="2" id="KW-1185">Reference proteome</keyword>
<dbReference type="AlphaFoldDB" id="A0A397I0P0"/>
<gene>
    <name evidence="1" type="ORF">Glove_299g116</name>
</gene>
<organism evidence="1 2">
    <name type="scientific">Diversispora epigaea</name>
    <dbReference type="NCBI Taxonomy" id="1348612"/>
    <lineage>
        <taxon>Eukaryota</taxon>
        <taxon>Fungi</taxon>
        <taxon>Fungi incertae sedis</taxon>
        <taxon>Mucoromycota</taxon>
        <taxon>Glomeromycotina</taxon>
        <taxon>Glomeromycetes</taxon>
        <taxon>Diversisporales</taxon>
        <taxon>Diversisporaceae</taxon>
        <taxon>Diversispora</taxon>
    </lineage>
</organism>
<protein>
    <submittedName>
        <fullName evidence="1">Uncharacterized protein</fullName>
    </submittedName>
</protein>
<evidence type="ECO:0000313" key="1">
    <source>
        <dbReference type="EMBL" id="RHZ67798.1"/>
    </source>
</evidence>
<proteinExistence type="predicted"/>
<dbReference type="Proteomes" id="UP000266861">
    <property type="component" value="Unassembled WGS sequence"/>
</dbReference>